<dbReference type="Proteomes" id="UP000054567">
    <property type="component" value="Unassembled WGS sequence"/>
</dbReference>
<dbReference type="EMBL" id="DS268110">
    <property type="protein sequence ID" value="KMM67117.1"/>
    <property type="molecule type" value="Genomic_DNA"/>
</dbReference>
<evidence type="ECO:0000313" key="2">
    <source>
        <dbReference type="Proteomes" id="UP000054567"/>
    </source>
</evidence>
<reference evidence="2" key="3">
    <citation type="journal article" date="2010" name="Genome Res.">
        <title>Population genomic sequencing of Coccidioides fungi reveals recent hybridization and transposon control.</title>
        <authorList>
            <person name="Neafsey D.E."/>
            <person name="Barker B.M."/>
            <person name="Sharpton T.J."/>
            <person name="Stajich J.E."/>
            <person name="Park D.J."/>
            <person name="Whiston E."/>
            <person name="Hung C.-Y."/>
            <person name="McMahan C."/>
            <person name="White J."/>
            <person name="Sykes S."/>
            <person name="Heiman D."/>
            <person name="Young S."/>
            <person name="Zeng Q."/>
            <person name="Abouelleil A."/>
            <person name="Aftuck L."/>
            <person name="Bessette D."/>
            <person name="Brown A."/>
            <person name="FitzGerald M."/>
            <person name="Lui A."/>
            <person name="Macdonald J.P."/>
            <person name="Priest M."/>
            <person name="Orbach M.J."/>
            <person name="Galgiani J.N."/>
            <person name="Kirkland T.N."/>
            <person name="Cole G.T."/>
            <person name="Birren B.W."/>
            <person name="Henn M.R."/>
            <person name="Taylor J.W."/>
            <person name="Rounsley S.D."/>
        </authorList>
    </citation>
    <scope>NUCLEOTIDE SEQUENCE [LARGE SCALE GENOMIC DNA]</scope>
    <source>
        <strain evidence="2">RMSCC 3488</strain>
    </source>
</reference>
<proteinExistence type="predicted"/>
<reference evidence="2" key="2">
    <citation type="journal article" date="2009" name="Genome Res.">
        <title>Comparative genomic analyses of the human fungal pathogens Coccidioides and their relatives.</title>
        <authorList>
            <person name="Sharpton T.J."/>
            <person name="Stajich J.E."/>
            <person name="Rounsley S.D."/>
            <person name="Gardner M.J."/>
            <person name="Wortman J.R."/>
            <person name="Jordar V.S."/>
            <person name="Maiti R."/>
            <person name="Kodira C.D."/>
            <person name="Neafsey D.E."/>
            <person name="Zeng Q."/>
            <person name="Hung C.-Y."/>
            <person name="McMahan C."/>
            <person name="Muszewska A."/>
            <person name="Grynberg M."/>
            <person name="Mandel M.A."/>
            <person name="Kellner E.M."/>
            <person name="Barker B.M."/>
            <person name="Galgiani J.N."/>
            <person name="Orbach M.J."/>
            <person name="Kirkland T.N."/>
            <person name="Cole G.T."/>
            <person name="Henn M.R."/>
            <person name="Birren B.W."/>
            <person name="Taylor J.W."/>
        </authorList>
    </citation>
    <scope>NUCLEOTIDE SEQUENCE [LARGE SCALE GENOMIC DNA]</scope>
    <source>
        <strain evidence="2">RMSCC 3488</strain>
    </source>
</reference>
<accession>A0A0J6I6S2</accession>
<gene>
    <name evidence="1" type="ORF">CPAG_03453</name>
</gene>
<sequence length="105" mass="11733">MIRFSGQQWNGSGLRSTWTSDSLNFYAFVHRIRFGYSRDGVKAWVLRIIQTGAGLCNANGIAQSVDLCRQRATSPHTDEPRCLNHNIIKNVNAKLPKGDARSQDA</sequence>
<reference evidence="1 2" key="1">
    <citation type="submission" date="2007-06" db="EMBL/GenBank/DDBJ databases">
        <title>The Genome Sequence of Coccidioides posadasii RMSCC_3488.</title>
        <authorList>
            <consortium name="Coccidioides Genome Resources Consortium"/>
            <consortium name="The Broad Institute Genome Sequencing Platform"/>
            <person name="Henn M.R."/>
            <person name="Sykes S."/>
            <person name="Young S."/>
            <person name="Jaffe D."/>
            <person name="Berlin A."/>
            <person name="Alvarez P."/>
            <person name="Butler J."/>
            <person name="Gnerre S."/>
            <person name="Grabherr M."/>
            <person name="Mauceli E."/>
            <person name="Brockman W."/>
            <person name="Kodira C."/>
            <person name="Alvarado L."/>
            <person name="Zeng Q."/>
            <person name="Crawford M."/>
            <person name="Antoine C."/>
            <person name="Devon K."/>
            <person name="Galgiani J."/>
            <person name="Orsborn K."/>
            <person name="Lewis M.L."/>
            <person name="Nusbaum C."/>
            <person name="Galagan J."/>
            <person name="Birren B."/>
        </authorList>
    </citation>
    <scope>NUCLEOTIDE SEQUENCE [LARGE SCALE GENOMIC DNA]</scope>
    <source>
        <strain evidence="1 2">RMSCC 3488</strain>
    </source>
</reference>
<organism evidence="1 2">
    <name type="scientific">Coccidioides posadasii RMSCC 3488</name>
    <dbReference type="NCBI Taxonomy" id="454284"/>
    <lineage>
        <taxon>Eukaryota</taxon>
        <taxon>Fungi</taxon>
        <taxon>Dikarya</taxon>
        <taxon>Ascomycota</taxon>
        <taxon>Pezizomycotina</taxon>
        <taxon>Eurotiomycetes</taxon>
        <taxon>Eurotiomycetidae</taxon>
        <taxon>Onygenales</taxon>
        <taxon>Onygenaceae</taxon>
        <taxon>Coccidioides</taxon>
    </lineage>
</organism>
<evidence type="ECO:0000313" key="1">
    <source>
        <dbReference type="EMBL" id="KMM67117.1"/>
    </source>
</evidence>
<dbReference type="AlphaFoldDB" id="A0A0J6I6S2"/>
<protein>
    <submittedName>
        <fullName evidence="1">Uncharacterized protein</fullName>
    </submittedName>
</protein>
<name>A0A0J6I6S2_COCPO</name>
<dbReference type="VEuPathDB" id="FungiDB:CPAG_03453"/>